<evidence type="ECO:0000313" key="17">
    <source>
        <dbReference type="EMBL" id="MBF4982979.1"/>
    </source>
</evidence>
<keyword evidence="4 14" id="KW-0378">Hydrolase</keyword>
<dbReference type="Gene3D" id="3.40.50.300">
    <property type="entry name" value="P-loop containing nucleotide triphosphate hydrolases"/>
    <property type="match status" value="4"/>
</dbReference>
<dbReference type="Pfam" id="PF12705">
    <property type="entry name" value="PDDEXK_1"/>
    <property type="match status" value="1"/>
</dbReference>
<evidence type="ECO:0000256" key="4">
    <source>
        <dbReference type="ARBA" id="ARBA00022801"/>
    </source>
</evidence>
<dbReference type="InterPro" id="IPR014017">
    <property type="entry name" value="DNA_helicase_UvrD-like_C"/>
</dbReference>
<evidence type="ECO:0000256" key="14">
    <source>
        <dbReference type="PROSITE-ProRule" id="PRU00560"/>
    </source>
</evidence>
<evidence type="ECO:0000256" key="6">
    <source>
        <dbReference type="ARBA" id="ARBA00022839"/>
    </source>
</evidence>
<evidence type="ECO:0000256" key="9">
    <source>
        <dbReference type="ARBA" id="ARBA00023204"/>
    </source>
</evidence>
<dbReference type="InterPro" id="IPR000212">
    <property type="entry name" value="DNA_helicase_UvrD/REP"/>
</dbReference>
<keyword evidence="8" id="KW-0238">DNA-binding</keyword>
<keyword evidence="5 14" id="KW-0347">Helicase</keyword>
<organism evidence="17 18">
    <name type="scientific">Nonlabens mediterrranea</name>
    <dbReference type="NCBI Taxonomy" id="1419947"/>
    <lineage>
        <taxon>Bacteria</taxon>
        <taxon>Pseudomonadati</taxon>
        <taxon>Bacteroidota</taxon>
        <taxon>Flavobacteriia</taxon>
        <taxon>Flavobacteriales</taxon>
        <taxon>Flavobacteriaceae</taxon>
        <taxon>Nonlabens</taxon>
    </lineage>
</organism>
<keyword evidence="9" id="KW-0234">DNA repair</keyword>
<keyword evidence="2 14" id="KW-0547">Nucleotide-binding</keyword>
<evidence type="ECO:0000256" key="8">
    <source>
        <dbReference type="ARBA" id="ARBA00023125"/>
    </source>
</evidence>
<feature type="domain" description="UvrD-like helicase C-terminal" evidence="16">
    <location>
        <begin position="483"/>
        <end position="740"/>
    </location>
</feature>
<evidence type="ECO:0000256" key="3">
    <source>
        <dbReference type="ARBA" id="ARBA00022763"/>
    </source>
</evidence>
<comment type="catalytic activity">
    <reaction evidence="11">
        <text>Couples ATP hydrolysis with the unwinding of duplex DNA by translocating in the 3'-5' direction.</text>
        <dbReference type="EC" id="5.6.2.4"/>
    </reaction>
</comment>
<evidence type="ECO:0000256" key="12">
    <source>
        <dbReference type="ARBA" id="ARBA00034808"/>
    </source>
</evidence>
<keyword evidence="1" id="KW-0540">Nuclease</keyword>
<dbReference type="InterPro" id="IPR014016">
    <property type="entry name" value="UvrD-like_ATP-bd"/>
</dbReference>
<dbReference type="PROSITE" id="PS51198">
    <property type="entry name" value="UVRD_HELICASE_ATP_BIND"/>
    <property type="match status" value="1"/>
</dbReference>
<dbReference type="InterPro" id="IPR011604">
    <property type="entry name" value="PDDEXK-like_dom_sf"/>
</dbReference>
<keyword evidence="6" id="KW-0269">Exonuclease</keyword>
<dbReference type="Gene3D" id="3.90.320.10">
    <property type="match status" value="1"/>
</dbReference>
<feature type="domain" description="UvrD-like helicase ATP-binding" evidence="15">
    <location>
        <begin position="1"/>
        <end position="471"/>
    </location>
</feature>
<comment type="caution">
    <text evidence="17">The sequence shown here is derived from an EMBL/GenBank/DDBJ whole genome shotgun (WGS) entry which is preliminary data.</text>
</comment>
<keyword evidence="7 14" id="KW-0067">ATP-binding</keyword>
<dbReference type="InterPro" id="IPR038726">
    <property type="entry name" value="PDDEXK_AddAB-type"/>
</dbReference>
<evidence type="ECO:0000256" key="5">
    <source>
        <dbReference type="ARBA" id="ARBA00022806"/>
    </source>
</evidence>
<dbReference type="Pfam" id="PF13361">
    <property type="entry name" value="UvrD_C"/>
    <property type="match status" value="1"/>
</dbReference>
<reference evidence="17 18" key="1">
    <citation type="submission" date="2020-11" db="EMBL/GenBank/DDBJ databases">
        <title>P. mediterranea TC4 genome.</title>
        <authorList>
            <person name="Molmeret M."/>
        </authorList>
    </citation>
    <scope>NUCLEOTIDE SEQUENCE [LARGE SCALE GENOMIC DNA]</scope>
    <source>
        <strain evidence="17 18">TC4</strain>
    </source>
</reference>
<feature type="binding site" evidence="14">
    <location>
        <begin position="11"/>
        <end position="18"/>
    </location>
    <ligand>
        <name>ATP</name>
        <dbReference type="ChEBI" id="CHEBI:30616"/>
    </ligand>
</feature>
<dbReference type="PANTHER" id="PTHR11070">
    <property type="entry name" value="UVRD / RECB / PCRA DNA HELICASE FAMILY MEMBER"/>
    <property type="match status" value="1"/>
</dbReference>
<dbReference type="EMBL" id="JADKYU010000051">
    <property type="protein sequence ID" value="MBF4982979.1"/>
    <property type="molecule type" value="Genomic_DNA"/>
</dbReference>
<evidence type="ECO:0000313" key="18">
    <source>
        <dbReference type="Proteomes" id="UP001194729"/>
    </source>
</evidence>
<sequence>MTLSPTTFYSASAGSGKTYTLARDYLALLFQSQFNNHYRKILAVTFTNKAVAEMKERVLEHLYNFGKQPVPNESLGIFNHIKKLTGLSEQQLSTKAIKIHQRLLHDYSAFDIVTIDAFNHRILRTFAKDIDLPAGFEVELDTDSLINKAIQNLLARAGRDKELTKKLVSFSLSKIDNNKSWDVAYDLMQISALIKNENHFKYLKSLEEKTSEDFDRLSQNLKLKNKDLKTHLIELAIGLNEKSKQQGLEPKDFKGGSNSIFNTIVKVSNDIFTVSPDSGSVKDLIAGNLYAKTQKQHIKDCIDVLRADILEFGNAYKSTYGYIKFHENIIKSIVPLSLLNELLHEINVIKKEEQIVPIYEFNSILRNQIKDQPAPFIYERLGEKYRHYFIDEFQDTSRMQWENMIPLISNAVQSIDDNGNSGTLMLVGDAKQSIYRWRGSDANQFLGLLEEDYLFELEKSNQTLEFNWRSYHNVIEFNNEFFKFYGDYLNNDTYKNLYQNYLHQKTTHKKGGYTQIDFLDNTNFSYDDDDDLNTPYPPHVHSLIENIIEQGYELGDICILVRKHTQGHELAQYLVKQEITVVSGDSLLVEASPRVRLLIEFMKMAHQPDQQALKLGFLLEYVQYHQIDQKNSFITQHVNLSIHEMTEKLFESNSTFMESAFAKAPLFKATEQTAQALGLFQHQDLRLQSFLELVFEFSNGQDVSLSRFLEHWDKKKEKLSVPATPDPKAVQIMTIHKSKGLEFPVVIVPYCDTSINHSLKPTNWVSVNPEAYEGFEHLYMSLSKDSEFYPDQARQVYNTHLHNTQMDHINGLYVAFTRAVEQLYICSIEKPESKSQKETSLRHGQLLKRYLDNNTTSWEKTENDQVSSFQKGTKVKLSPNTSSMPTFTLGNYETQSNSSRANFSTRRGLLWASGVQEAINKGNLLHDYMAQIESIDDMPDVILKIERDDYISSLLKTELIETLRLIISPLYFEKYFRSNLNILNERGILTPEGKKFIPDRLIIEDQQVTIIDYKTGAQLEKHRDQLDYYAALLQQMNYKIKEKVLIYTDELKELIWN</sequence>
<evidence type="ECO:0000256" key="1">
    <source>
        <dbReference type="ARBA" id="ARBA00022722"/>
    </source>
</evidence>
<evidence type="ECO:0000256" key="13">
    <source>
        <dbReference type="ARBA" id="ARBA00048988"/>
    </source>
</evidence>
<dbReference type="InterPro" id="IPR027417">
    <property type="entry name" value="P-loop_NTPase"/>
</dbReference>
<dbReference type="Proteomes" id="UP001194729">
    <property type="component" value="Unassembled WGS sequence"/>
</dbReference>
<keyword evidence="3" id="KW-0227">DNA damage</keyword>
<comment type="catalytic activity">
    <reaction evidence="13">
        <text>ATP + H2O = ADP + phosphate + H(+)</text>
        <dbReference type="Rhea" id="RHEA:13065"/>
        <dbReference type="ChEBI" id="CHEBI:15377"/>
        <dbReference type="ChEBI" id="CHEBI:15378"/>
        <dbReference type="ChEBI" id="CHEBI:30616"/>
        <dbReference type="ChEBI" id="CHEBI:43474"/>
        <dbReference type="ChEBI" id="CHEBI:456216"/>
        <dbReference type="EC" id="5.6.2.4"/>
    </reaction>
</comment>
<dbReference type="EC" id="5.6.2.4" evidence="12"/>
<keyword evidence="18" id="KW-1185">Reference proteome</keyword>
<name>A0ABS0A0V8_9FLAO</name>
<protein>
    <recommendedName>
        <fullName evidence="12">DNA 3'-5' helicase</fullName>
        <ecNumber evidence="12">5.6.2.4</ecNumber>
    </recommendedName>
</protein>
<evidence type="ECO:0000256" key="2">
    <source>
        <dbReference type="ARBA" id="ARBA00022741"/>
    </source>
</evidence>
<accession>A0ABS0A0V8</accession>
<dbReference type="PANTHER" id="PTHR11070:SF67">
    <property type="entry name" value="DNA 3'-5' HELICASE"/>
    <property type="match status" value="1"/>
</dbReference>
<dbReference type="Pfam" id="PF00580">
    <property type="entry name" value="UvrD-helicase"/>
    <property type="match status" value="1"/>
</dbReference>
<evidence type="ECO:0000256" key="10">
    <source>
        <dbReference type="ARBA" id="ARBA00023235"/>
    </source>
</evidence>
<evidence type="ECO:0000256" key="7">
    <source>
        <dbReference type="ARBA" id="ARBA00022840"/>
    </source>
</evidence>
<evidence type="ECO:0000259" key="15">
    <source>
        <dbReference type="PROSITE" id="PS51198"/>
    </source>
</evidence>
<dbReference type="PROSITE" id="PS51217">
    <property type="entry name" value="UVRD_HELICASE_CTER"/>
    <property type="match status" value="1"/>
</dbReference>
<evidence type="ECO:0000256" key="11">
    <source>
        <dbReference type="ARBA" id="ARBA00034617"/>
    </source>
</evidence>
<evidence type="ECO:0000259" key="16">
    <source>
        <dbReference type="PROSITE" id="PS51217"/>
    </source>
</evidence>
<proteinExistence type="predicted"/>
<keyword evidence="10" id="KW-0413">Isomerase</keyword>
<dbReference type="SUPFAM" id="SSF52540">
    <property type="entry name" value="P-loop containing nucleoside triphosphate hydrolases"/>
    <property type="match status" value="1"/>
</dbReference>
<gene>
    <name evidence="17" type="ORF">FNJ87_01040</name>
</gene>